<proteinExistence type="predicted"/>
<dbReference type="EMBL" id="BARW01035572">
    <property type="protein sequence ID" value="GAJ21367.1"/>
    <property type="molecule type" value="Genomic_DNA"/>
</dbReference>
<evidence type="ECO:0000256" key="1">
    <source>
        <dbReference type="SAM" id="MobiDB-lite"/>
    </source>
</evidence>
<accession>X1VNI5</accession>
<evidence type="ECO:0008006" key="3">
    <source>
        <dbReference type="Google" id="ProtNLM"/>
    </source>
</evidence>
<feature type="non-terminal residue" evidence="2">
    <location>
        <position position="1"/>
    </location>
</feature>
<feature type="region of interest" description="Disordered" evidence="1">
    <location>
        <begin position="171"/>
        <end position="222"/>
    </location>
</feature>
<comment type="caution">
    <text evidence="2">The sequence shown here is derived from an EMBL/GenBank/DDBJ whole genome shotgun (WGS) entry which is preliminary data.</text>
</comment>
<evidence type="ECO:0000313" key="2">
    <source>
        <dbReference type="EMBL" id="GAJ21367.1"/>
    </source>
</evidence>
<gene>
    <name evidence="2" type="ORF">S12H4_55451</name>
</gene>
<dbReference type="Gene3D" id="2.60.40.10">
    <property type="entry name" value="Immunoglobulins"/>
    <property type="match status" value="1"/>
</dbReference>
<name>X1VNI5_9ZZZZ</name>
<organism evidence="2">
    <name type="scientific">marine sediment metagenome</name>
    <dbReference type="NCBI Taxonomy" id="412755"/>
    <lineage>
        <taxon>unclassified sequences</taxon>
        <taxon>metagenomes</taxon>
        <taxon>ecological metagenomes</taxon>
    </lineage>
</organism>
<sequence length="222" mass="24735">VLFMAPQLCMVTVSATTGHNLVVWEKKSIAPVLSYNIYRESVAAGIYDRLATIPYDELSVYVDTTADPTVQAYIYKITAIDTAENETDIDLCNPHKTVHLIVSTNPELNTTQLQWDRYYGFDYQTYTIYRSNTGVNFDPIHSLSASNNSWTDPDPSVGDLFYRIAVEKPQSCEPEGSGKKAGTGPYRHSLSNMDNNKLKAGELPPDTITINNNSLEEEKLPG</sequence>
<protein>
    <recommendedName>
        <fullName evidence="3">Fibronectin type-III domain-containing protein</fullName>
    </recommendedName>
</protein>
<dbReference type="InterPro" id="IPR013783">
    <property type="entry name" value="Ig-like_fold"/>
</dbReference>
<reference evidence="2" key="1">
    <citation type="journal article" date="2014" name="Front. Microbiol.">
        <title>High frequency of phylogenetically diverse reductive dehalogenase-homologous genes in deep subseafloor sedimentary metagenomes.</title>
        <authorList>
            <person name="Kawai M."/>
            <person name="Futagami T."/>
            <person name="Toyoda A."/>
            <person name="Takaki Y."/>
            <person name="Nishi S."/>
            <person name="Hori S."/>
            <person name="Arai W."/>
            <person name="Tsubouchi T."/>
            <person name="Morono Y."/>
            <person name="Uchiyama I."/>
            <person name="Ito T."/>
            <person name="Fujiyama A."/>
            <person name="Inagaki F."/>
            <person name="Takami H."/>
        </authorList>
    </citation>
    <scope>NUCLEOTIDE SEQUENCE</scope>
    <source>
        <strain evidence="2">Expedition CK06-06</strain>
    </source>
</reference>
<feature type="non-terminal residue" evidence="2">
    <location>
        <position position="222"/>
    </location>
</feature>
<dbReference type="AlphaFoldDB" id="X1VNI5"/>